<comment type="caution">
    <text evidence="6">The sequence shown here is derived from an EMBL/GenBank/DDBJ whole genome shotgun (WGS) entry which is preliminary data.</text>
</comment>
<dbReference type="Gene3D" id="3.30.900.10">
    <property type="entry name" value="HORMA domain"/>
    <property type="match status" value="1"/>
</dbReference>
<dbReference type="InterPro" id="IPR036570">
    <property type="entry name" value="HORMA_dom_sf"/>
</dbReference>
<dbReference type="STRING" id="101127.A0A1X2GVK8"/>
<gene>
    <name evidence="6" type="ORF">DM01DRAFT_1369979</name>
</gene>
<feature type="region of interest" description="Disordered" evidence="4">
    <location>
        <begin position="1"/>
        <end position="35"/>
    </location>
</feature>
<dbReference type="InterPro" id="IPR018731">
    <property type="entry name" value="Atg13_N"/>
</dbReference>
<dbReference type="PANTHER" id="PTHR13430:SF4">
    <property type="entry name" value="AUTOPHAGY-RELATED PROTEIN 13"/>
    <property type="match status" value="1"/>
</dbReference>
<evidence type="ECO:0000313" key="7">
    <source>
        <dbReference type="Proteomes" id="UP000242146"/>
    </source>
</evidence>
<evidence type="ECO:0000313" key="6">
    <source>
        <dbReference type="EMBL" id="ORX62067.1"/>
    </source>
</evidence>
<keyword evidence="7" id="KW-1185">Reference proteome</keyword>
<dbReference type="PANTHER" id="PTHR13430">
    <property type="match status" value="1"/>
</dbReference>
<name>A0A1X2GVK8_9FUNG</name>
<feature type="compositionally biased region" description="Polar residues" evidence="4">
    <location>
        <begin position="495"/>
        <end position="508"/>
    </location>
</feature>
<evidence type="ECO:0000256" key="2">
    <source>
        <dbReference type="ARBA" id="ARBA00023006"/>
    </source>
</evidence>
<dbReference type="GO" id="GO:1990316">
    <property type="term" value="C:Atg1/ULK1 kinase complex"/>
    <property type="evidence" value="ECO:0007669"/>
    <property type="project" value="InterPro"/>
</dbReference>
<dbReference type="EMBL" id="MCGT01000002">
    <property type="protein sequence ID" value="ORX62067.1"/>
    <property type="molecule type" value="Genomic_DNA"/>
</dbReference>
<reference evidence="6 7" key="1">
    <citation type="submission" date="2016-07" db="EMBL/GenBank/DDBJ databases">
        <title>Pervasive Adenine N6-methylation of Active Genes in Fungi.</title>
        <authorList>
            <consortium name="DOE Joint Genome Institute"/>
            <person name="Mondo S.J."/>
            <person name="Dannebaum R.O."/>
            <person name="Kuo R.C."/>
            <person name="Labutti K."/>
            <person name="Haridas S."/>
            <person name="Kuo A."/>
            <person name="Salamov A."/>
            <person name="Ahrendt S.R."/>
            <person name="Lipzen A."/>
            <person name="Sullivan W."/>
            <person name="Andreopoulos W.B."/>
            <person name="Clum A."/>
            <person name="Lindquist E."/>
            <person name="Daum C."/>
            <person name="Ramamoorthy G.K."/>
            <person name="Gryganskyi A."/>
            <person name="Culley D."/>
            <person name="Magnuson J.K."/>
            <person name="James T.Y."/>
            <person name="O'Malley M.A."/>
            <person name="Stajich J.E."/>
            <person name="Spatafora J.W."/>
            <person name="Visel A."/>
            <person name="Grigoriev I.V."/>
        </authorList>
    </citation>
    <scope>NUCLEOTIDE SEQUENCE [LARGE SCALE GENOMIC DNA]</scope>
    <source>
        <strain evidence="6 7">NRRL 3301</strain>
    </source>
</reference>
<dbReference type="OrthoDB" id="70161at2759"/>
<evidence type="ECO:0000256" key="3">
    <source>
        <dbReference type="RuleBase" id="RU361214"/>
    </source>
</evidence>
<dbReference type="Proteomes" id="UP000242146">
    <property type="component" value="Unassembled WGS sequence"/>
</dbReference>
<feature type="compositionally biased region" description="Low complexity" evidence="4">
    <location>
        <begin position="371"/>
        <end position="382"/>
    </location>
</feature>
<dbReference type="Pfam" id="PF10033">
    <property type="entry name" value="ATG13"/>
    <property type="match status" value="1"/>
</dbReference>
<dbReference type="GO" id="GO:0000423">
    <property type="term" value="P:mitophagy"/>
    <property type="evidence" value="ECO:0007669"/>
    <property type="project" value="TreeGrafter"/>
</dbReference>
<feature type="region of interest" description="Disordered" evidence="4">
    <location>
        <begin position="322"/>
        <end position="452"/>
    </location>
</feature>
<evidence type="ECO:0000256" key="4">
    <source>
        <dbReference type="SAM" id="MobiDB-lite"/>
    </source>
</evidence>
<feature type="domain" description="Autophagy-related protein 13 N-terminal" evidence="5">
    <location>
        <begin position="44"/>
        <end position="263"/>
    </location>
</feature>
<feature type="region of interest" description="Disordered" evidence="4">
    <location>
        <begin position="745"/>
        <end position="799"/>
    </location>
</feature>
<dbReference type="AlphaFoldDB" id="A0A1X2GVK8"/>
<sequence length="895" mass="97104">MQPRPLSFKSSLSPSSSLSPAATDGPVPISSSSSTRNSKLDHIIQNFYTKTAQTIIQARCQSKTRGKLNKWFNIATEDSEAVREEVKYWRGLAIHADQEAPPPMIIDVFLDTSKIHTSQALMVLDDNLRRNRVDLGSSSTDAIQRIMLETWVLNLTHPLPEYAVDLPSLYKRSIVFFRSLHSLVRLLPGHHLFRHVVKQPATDLKLGYQFRSYAIRRHDEISLEGTILEGDARHPLQTYSFSDIVTPLGTFKLQVQYRRNCEFQLEDVERDFSTRFVDMDEYYFTPTVTKYDQPRSRPVSMYGDSRPYTEKFAQPIASTSASSRFSYTGDNPLRRTRQSISSSPLKGAGADPIISTSTSSVTRGAPIPAISPFKSPSLSSSPQADQLFGGKAHATDRPNKPSESHSSSLSRKIEFSSSFDKYKGSPSRIESGTAMTRRWSRQSETSSIHQAFDQDFEDSDLEEFYRFVRTKPELKLFQQRPPALDTAIMQPPPSNSYGSSPTSADTSISGSIYKSKKALNHFQMLRDTHTNLSESMTASMLGLGWHTSPPSSSAAAAGHPAATGSNTTEGISPSSSTSTSRSYQPTIPSPLHHHHMPGSTSPSSTSPPRSTPPPRTSSERRKSGLLIPSSASLAHRHAISVVPMAPLQPQLRASAILPTHPMTMTASPPMSLPTAASHPPSAIQPRQLARSPPSLSYGPPPAPTTAALAHGLGSSALPPASTMVVLATSSATPLLPPTGRAVLATTPSATVTPDPTTSASCSRLSIGPTLSQQQTSVLSTGSTRGADSGLDAPTGRTSLMEDDDSLVFKMSELGMEPSSSQEVANPTPAAGTIFKTRRMMVNALRRTSSSDNIRAAAEDDLAADDKDRHSPSASSCKSEPTTFDPDRPRPSFGGW</sequence>
<evidence type="ECO:0000256" key="1">
    <source>
        <dbReference type="ARBA" id="ARBA00005246"/>
    </source>
</evidence>
<feature type="region of interest" description="Disordered" evidence="4">
    <location>
        <begin position="485"/>
        <end position="508"/>
    </location>
</feature>
<feature type="region of interest" description="Disordered" evidence="4">
    <location>
        <begin position="845"/>
        <end position="895"/>
    </location>
</feature>
<feature type="compositionally biased region" description="Polar residues" evidence="4">
    <location>
        <begin position="871"/>
        <end position="881"/>
    </location>
</feature>
<feature type="compositionally biased region" description="Polar residues" evidence="4">
    <location>
        <begin position="404"/>
        <end position="419"/>
    </location>
</feature>
<feature type="compositionally biased region" description="Low complexity" evidence="4">
    <location>
        <begin position="1"/>
        <end position="20"/>
    </location>
</feature>
<dbReference type="InterPro" id="IPR040182">
    <property type="entry name" value="ATG13"/>
</dbReference>
<keyword evidence="2 3" id="KW-0072">Autophagy</keyword>
<dbReference type="GO" id="GO:0034727">
    <property type="term" value="P:piecemeal microautophagy of the nucleus"/>
    <property type="evidence" value="ECO:0007669"/>
    <property type="project" value="TreeGrafter"/>
</dbReference>
<organism evidence="6 7">
    <name type="scientific">Hesseltinella vesiculosa</name>
    <dbReference type="NCBI Taxonomy" id="101127"/>
    <lineage>
        <taxon>Eukaryota</taxon>
        <taxon>Fungi</taxon>
        <taxon>Fungi incertae sedis</taxon>
        <taxon>Mucoromycota</taxon>
        <taxon>Mucoromycotina</taxon>
        <taxon>Mucoromycetes</taxon>
        <taxon>Mucorales</taxon>
        <taxon>Cunninghamellaceae</taxon>
        <taxon>Hesseltinella</taxon>
    </lineage>
</organism>
<proteinExistence type="inferred from homology"/>
<feature type="compositionally biased region" description="Low complexity" evidence="4">
    <location>
        <begin position="548"/>
        <end position="582"/>
    </location>
</feature>
<protein>
    <recommendedName>
        <fullName evidence="3">Autophagy-related protein 13</fullName>
    </recommendedName>
</protein>
<feature type="region of interest" description="Disordered" evidence="4">
    <location>
        <begin position="548"/>
        <end position="623"/>
    </location>
</feature>
<feature type="compositionally biased region" description="Basic and acidic residues" evidence="4">
    <location>
        <begin position="393"/>
        <end position="403"/>
    </location>
</feature>
<feature type="region of interest" description="Disordered" evidence="4">
    <location>
        <begin position="666"/>
        <end position="710"/>
    </location>
</feature>
<accession>A0A1X2GVK8</accession>
<comment type="similarity">
    <text evidence="1 3">Belongs to the ATG13 family. Fungi subfamily.</text>
</comment>
<evidence type="ECO:0000259" key="5">
    <source>
        <dbReference type="Pfam" id="PF10033"/>
    </source>
</evidence>
<feature type="compositionally biased region" description="Polar residues" evidence="4">
    <location>
        <begin position="745"/>
        <end position="785"/>
    </location>
</feature>
<dbReference type="GO" id="GO:0000407">
    <property type="term" value="C:phagophore assembly site"/>
    <property type="evidence" value="ECO:0007669"/>
    <property type="project" value="TreeGrafter"/>
</dbReference>
<dbReference type="GO" id="GO:0034497">
    <property type="term" value="P:protein localization to phagophore assembly site"/>
    <property type="evidence" value="ECO:0007669"/>
    <property type="project" value="TreeGrafter"/>
</dbReference>
<dbReference type="GO" id="GO:0005829">
    <property type="term" value="C:cytosol"/>
    <property type="evidence" value="ECO:0007669"/>
    <property type="project" value="TreeGrafter"/>
</dbReference>
<feature type="compositionally biased region" description="Low complexity" evidence="4">
    <location>
        <begin position="599"/>
        <end position="608"/>
    </location>
</feature>